<dbReference type="SUPFAM" id="SSF47616">
    <property type="entry name" value="GST C-terminal domain-like"/>
    <property type="match status" value="1"/>
</dbReference>
<dbReference type="InterPro" id="IPR004045">
    <property type="entry name" value="Glutathione_S-Trfase_N"/>
</dbReference>
<reference evidence="3 4" key="1">
    <citation type="journal article" date="2016" name="Mol. Biol. Evol.">
        <title>Comparative Genomics of Early-Diverging Mushroom-Forming Fungi Provides Insights into the Origins of Lignocellulose Decay Capabilities.</title>
        <authorList>
            <person name="Nagy L.G."/>
            <person name="Riley R."/>
            <person name="Tritt A."/>
            <person name="Adam C."/>
            <person name="Daum C."/>
            <person name="Floudas D."/>
            <person name="Sun H."/>
            <person name="Yadav J.S."/>
            <person name="Pangilinan J."/>
            <person name="Larsson K.H."/>
            <person name="Matsuura K."/>
            <person name="Barry K."/>
            <person name="Labutti K."/>
            <person name="Kuo R."/>
            <person name="Ohm R.A."/>
            <person name="Bhattacharya S.S."/>
            <person name="Shirouzu T."/>
            <person name="Yoshinaga Y."/>
            <person name="Martin F.M."/>
            <person name="Grigoriev I.V."/>
            <person name="Hibbett D.S."/>
        </authorList>
    </citation>
    <scope>NUCLEOTIDE SEQUENCE [LARGE SCALE GENOMIC DNA]</scope>
    <source>
        <strain evidence="3 4">HHB14362 ss-1</strain>
    </source>
</reference>
<evidence type="ECO:0000259" key="2">
    <source>
        <dbReference type="PROSITE" id="PS50404"/>
    </source>
</evidence>
<dbReference type="Proteomes" id="UP000076761">
    <property type="component" value="Unassembled WGS sequence"/>
</dbReference>
<dbReference type="EMBL" id="KV425562">
    <property type="protein sequence ID" value="KZT27479.1"/>
    <property type="molecule type" value="Genomic_DNA"/>
</dbReference>
<dbReference type="InterPro" id="IPR036282">
    <property type="entry name" value="Glutathione-S-Trfase_C_sf"/>
</dbReference>
<dbReference type="InParanoid" id="A0A165U102"/>
<proteinExistence type="inferred from homology"/>
<dbReference type="Gene3D" id="3.40.30.10">
    <property type="entry name" value="Glutaredoxin"/>
    <property type="match status" value="1"/>
</dbReference>
<dbReference type="PANTHER" id="PTHR44051:SF8">
    <property type="entry name" value="GLUTATHIONE S-TRANSFERASE GSTA"/>
    <property type="match status" value="1"/>
</dbReference>
<keyword evidence="4" id="KW-1185">Reference proteome</keyword>
<dbReference type="PANTHER" id="PTHR44051">
    <property type="entry name" value="GLUTATHIONE S-TRANSFERASE-RELATED"/>
    <property type="match status" value="1"/>
</dbReference>
<dbReference type="PROSITE" id="PS50404">
    <property type="entry name" value="GST_NTER"/>
    <property type="match status" value="1"/>
</dbReference>
<name>A0A165U102_9AGAM</name>
<comment type="similarity">
    <text evidence="1">Belongs to the GST superfamily.</text>
</comment>
<dbReference type="SUPFAM" id="SSF52833">
    <property type="entry name" value="Thioredoxin-like"/>
    <property type="match status" value="1"/>
</dbReference>
<organism evidence="3 4">
    <name type="scientific">Neolentinus lepideus HHB14362 ss-1</name>
    <dbReference type="NCBI Taxonomy" id="1314782"/>
    <lineage>
        <taxon>Eukaryota</taxon>
        <taxon>Fungi</taxon>
        <taxon>Dikarya</taxon>
        <taxon>Basidiomycota</taxon>
        <taxon>Agaricomycotina</taxon>
        <taxon>Agaricomycetes</taxon>
        <taxon>Gloeophyllales</taxon>
        <taxon>Gloeophyllaceae</taxon>
        <taxon>Neolentinus</taxon>
    </lineage>
</organism>
<protein>
    <recommendedName>
        <fullName evidence="2">GST N-terminal domain-containing protein</fullName>
    </recommendedName>
</protein>
<dbReference type="InterPro" id="IPR054416">
    <property type="entry name" value="GST_UstS-like_C"/>
</dbReference>
<dbReference type="STRING" id="1314782.A0A165U102"/>
<accession>A0A165U102</accession>
<evidence type="ECO:0000313" key="3">
    <source>
        <dbReference type="EMBL" id="KZT27479.1"/>
    </source>
</evidence>
<dbReference type="OrthoDB" id="4951845at2759"/>
<feature type="domain" description="GST N-terminal" evidence="2">
    <location>
        <begin position="9"/>
        <end position="100"/>
    </location>
</feature>
<dbReference type="Pfam" id="PF22041">
    <property type="entry name" value="GST_C_7"/>
    <property type="match status" value="1"/>
</dbReference>
<dbReference type="Pfam" id="PF13409">
    <property type="entry name" value="GST_N_2"/>
    <property type="match status" value="1"/>
</dbReference>
<dbReference type="InterPro" id="IPR036249">
    <property type="entry name" value="Thioredoxin-like_sf"/>
</dbReference>
<evidence type="ECO:0000313" key="4">
    <source>
        <dbReference type="Proteomes" id="UP000076761"/>
    </source>
</evidence>
<gene>
    <name evidence="3" type="ORF">NEOLEDRAFT_1176878</name>
</gene>
<evidence type="ECO:0000256" key="1">
    <source>
        <dbReference type="ARBA" id="ARBA00007409"/>
    </source>
</evidence>
<dbReference type="AlphaFoldDB" id="A0A165U102"/>
<sequence length="250" mass="28514">MSDIIIFYDIPSISGKGWSPNTWKTRLALKFKGLPYKTVWVEYPNIQSLSKEIGAAPTTVDIDGSPKYTLPAIYDPKTKRAISDSQDIAEYLDATYPETPVLFPSGTLALQFAFQEAFTLIGLGSVFPPMIQDTMNILNEESKNFYRRTREAAFRKKVEEICPLGPIRDEAWRKAREGLTMTAGWLQKRRGPYIMGETISYADLHVVAWLLWVRQVKGSESEEWNRIITWDNGLWGGYIAQFGKYIRPDA</sequence>
<dbReference type="Gene3D" id="1.20.1050.10">
    <property type="match status" value="1"/>
</dbReference>